<protein>
    <submittedName>
        <fullName evidence="1">FAD binding domain-containing protein</fullName>
    </submittedName>
</protein>
<comment type="caution">
    <text evidence="1">The sequence shown here is derived from an EMBL/GenBank/DDBJ whole genome shotgun (WGS) entry which is preliminary data.</text>
</comment>
<dbReference type="InterPro" id="IPR036188">
    <property type="entry name" value="FAD/NAD-bd_sf"/>
</dbReference>
<name>A0A9P9AEZ0_9PEZI</name>
<keyword evidence="2" id="KW-1185">Reference proteome</keyword>
<accession>A0A9P9AEZ0</accession>
<dbReference type="Gene3D" id="3.50.50.60">
    <property type="entry name" value="FAD/NAD(P)-binding domain"/>
    <property type="match status" value="1"/>
</dbReference>
<organism evidence="1 2">
    <name type="scientific">Plectosphaerella plurivora</name>
    <dbReference type="NCBI Taxonomy" id="936078"/>
    <lineage>
        <taxon>Eukaryota</taxon>
        <taxon>Fungi</taxon>
        <taxon>Dikarya</taxon>
        <taxon>Ascomycota</taxon>
        <taxon>Pezizomycotina</taxon>
        <taxon>Sordariomycetes</taxon>
        <taxon>Hypocreomycetidae</taxon>
        <taxon>Glomerellales</taxon>
        <taxon>Plectosphaerellaceae</taxon>
        <taxon>Plectosphaerella</taxon>
    </lineage>
</organism>
<evidence type="ECO:0000313" key="2">
    <source>
        <dbReference type="Proteomes" id="UP000770015"/>
    </source>
</evidence>
<dbReference type="SUPFAM" id="SSF51905">
    <property type="entry name" value="FAD/NAD(P)-binding domain"/>
    <property type="match status" value="2"/>
</dbReference>
<evidence type="ECO:0000313" key="1">
    <source>
        <dbReference type="EMBL" id="KAH6690627.1"/>
    </source>
</evidence>
<dbReference type="AlphaFoldDB" id="A0A9P9AEZ0"/>
<gene>
    <name evidence="1" type="ORF">F5X68DRAFT_274522</name>
</gene>
<reference evidence="1" key="1">
    <citation type="journal article" date="2021" name="Nat. Commun.">
        <title>Genetic determinants of endophytism in the Arabidopsis root mycobiome.</title>
        <authorList>
            <person name="Mesny F."/>
            <person name="Miyauchi S."/>
            <person name="Thiergart T."/>
            <person name="Pickel B."/>
            <person name="Atanasova L."/>
            <person name="Karlsson M."/>
            <person name="Huettel B."/>
            <person name="Barry K.W."/>
            <person name="Haridas S."/>
            <person name="Chen C."/>
            <person name="Bauer D."/>
            <person name="Andreopoulos W."/>
            <person name="Pangilinan J."/>
            <person name="LaButti K."/>
            <person name="Riley R."/>
            <person name="Lipzen A."/>
            <person name="Clum A."/>
            <person name="Drula E."/>
            <person name="Henrissat B."/>
            <person name="Kohler A."/>
            <person name="Grigoriev I.V."/>
            <person name="Martin F.M."/>
            <person name="Hacquard S."/>
        </authorList>
    </citation>
    <scope>NUCLEOTIDE SEQUENCE</scope>
    <source>
        <strain evidence="1">MPI-SDFR-AT-0117</strain>
    </source>
</reference>
<dbReference type="EMBL" id="JAGSXJ010000006">
    <property type="protein sequence ID" value="KAH6690627.1"/>
    <property type="molecule type" value="Genomic_DNA"/>
</dbReference>
<dbReference type="OrthoDB" id="76038at2759"/>
<dbReference type="PANTHER" id="PTHR38663:SF1">
    <property type="entry name" value="L-ORNITHINE N(5)-MONOOXYGENASE"/>
    <property type="match status" value="1"/>
</dbReference>
<proteinExistence type="predicted"/>
<dbReference type="PANTHER" id="PTHR38663">
    <property type="match status" value="1"/>
</dbReference>
<sequence length="541" mass="61227">MSEETFPIIHDVIVIGAGPCGLGIASRLCEPSPSAIFTEDEHQRYHWIKKHGRKMALKNRRSGKVKQSKSVCHHRFSTLVLDATGNEWMNRWKTLFAAFDIHHLRSPMFWHVDPSDRDAMLAMAHNEGREKDLFELKNCVGKEVSKHLRRARAKCRNPLHHAVVDVDERDRHDYFTPPTDLFLQHCKSIADRYGLCGDIVRKETLEDVEYREIPQISPDDKIFTLRTNTGVHYARTVVLAVGPGNKPRLPQVPGIMPDAPHVCHSMHIKEFPVSIVQERIKARKTTNVLIIGGGLTSAQLSDLAIRKGVTKVWHLMRGPCKVKLFDVDLSWMGKFRNVEQAYFHGADTDADRLQHILKARDGGSVTPTYHKILKRHVANGKVDLRLFTSLTGAEFDADKGMWSVKTEPAIDDLPAFDYIYFATGIQSDFFALPYLQTMLREYPIEGHGGLPCIDEDLKWSDDVPFFVAGRFAGLRLGPAAGNLGGARAGAERIAWGIEDVLPRRDEKGEKLDDDEAEDEHLQYVTGRGNRFRSLCLEDKEE</sequence>
<dbReference type="Proteomes" id="UP000770015">
    <property type="component" value="Unassembled WGS sequence"/>
</dbReference>